<dbReference type="EMBL" id="BMIB01000006">
    <property type="protein sequence ID" value="GGH81227.1"/>
    <property type="molecule type" value="Genomic_DNA"/>
</dbReference>
<feature type="signal peptide" evidence="1">
    <location>
        <begin position="1"/>
        <end position="33"/>
    </location>
</feature>
<dbReference type="Proteomes" id="UP000627292">
    <property type="component" value="Unassembled WGS sequence"/>
</dbReference>
<accession>A0A917MZA6</accession>
<keyword evidence="3" id="KW-1185">Reference proteome</keyword>
<feature type="chain" id="PRO_5037594921" evidence="1">
    <location>
        <begin position="34"/>
        <end position="137"/>
    </location>
</feature>
<reference evidence="2" key="2">
    <citation type="submission" date="2020-09" db="EMBL/GenBank/DDBJ databases">
        <authorList>
            <person name="Sun Q."/>
            <person name="Zhou Y."/>
        </authorList>
    </citation>
    <scope>NUCLEOTIDE SEQUENCE</scope>
    <source>
        <strain evidence="2">CGMCC 1.15290</strain>
    </source>
</reference>
<name>A0A917MZA6_9BACT</name>
<evidence type="ECO:0000313" key="3">
    <source>
        <dbReference type="Proteomes" id="UP000627292"/>
    </source>
</evidence>
<comment type="caution">
    <text evidence="2">The sequence shown here is derived from an EMBL/GenBank/DDBJ whole genome shotgun (WGS) entry which is preliminary data.</text>
</comment>
<sequence length="137" mass="16456">MSIFGKQLITVMKKLYTLLALFFAGITWVNAQAVTAPDQNPNYLQSQNKYMGIKDSLLVYSNTTIDQSYKAYDFYQARLERRQQRRDRRYNLRMTRAENSYYPSYNYGYNNWNQWGNYGSMLIPRVGYRTGNWWFGW</sequence>
<proteinExistence type="predicted"/>
<keyword evidence="1" id="KW-0732">Signal</keyword>
<reference evidence="2" key="1">
    <citation type="journal article" date="2014" name="Int. J. Syst. Evol. Microbiol.">
        <title>Complete genome sequence of Corynebacterium casei LMG S-19264T (=DSM 44701T), isolated from a smear-ripened cheese.</title>
        <authorList>
            <consortium name="US DOE Joint Genome Institute (JGI-PGF)"/>
            <person name="Walter F."/>
            <person name="Albersmeier A."/>
            <person name="Kalinowski J."/>
            <person name="Ruckert C."/>
        </authorList>
    </citation>
    <scope>NUCLEOTIDE SEQUENCE</scope>
    <source>
        <strain evidence="2">CGMCC 1.15290</strain>
    </source>
</reference>
<organism evidence="2 3">
    <name type="scientific">Filimonas zeae</name>
    <dbReference type="NCBI Taxonomy" id="1737353"/>
    <lineage>
        <taxon>Bacteria</taxon>
        <taxon>Pseudomonadati</taxon>
        <taxon>Bacteroidota</taxon>
        <taxon>Chitinophagia</taxon>
        <taxon>Chitinophagales</taxon>
        <taxon>Chitinophagaceae</taxon>
        <taxon>Filimonas</taxon>
    </lineage>
</organism>
<gene>
    <name evidence="2" type="ORF">GCM10011379_53300</name>
</gene>
<protein>
    <submittedName>
        <fullName evidence="2">Uncharacterized protein</fullName>
    </submittedName>
</protein>
<dbReference type="AlphaFoldDB" id="A0A917MZA6"/>
<evidence type="ECO:0000256" key="1">
    <source>
        <dbReference type="SAM" id="SignalP"/>
    </source>
</evidence>
<evidence type="ECO:0000313" key="2">
    <source>
        <dbReference type="EMBL" id="GGH81227.1"/>
    </source>
</evidence>